<dbReference type="GO" id="GO:0016020">
    <property type="term" value="C:membrane"/>
    <property type="evidence" value="ECO:0007669"/>
    <property type="project" value="UniProtKB-SubCell"/>
</dbReference>
<dbReference type="PROSITE" id="PS50190">
    <property type="entry name" value="SEC7"/>
    <property type="match status" value="1"/>
</dbReference>
<dbReference type="Pfam" id="PF09324">
    <property type="entry name" value="Sec7-like_HDS"/>
    <property type="match status" value="1"/>
</dbReference>
<evidence type="ECO:0000256" key="2">
    <source>
        <dbReference type="ARBA" id="ARBA00004514"/>
    </source>
</evidence>
<dbReference type="SUPFAM" id="SSF48371">
    <property type="entry name" value="ARM repeat"/>
    <property type="match status" value="1"/>
</dbReference>
<dbReference type="InterPro" id="IPR000904">
    <property type="entry name" value="Sec7_dom"/>
</dbReference>
<dbReference type="GO" id="GO:0005802">
    <property type="term" value="C:trans-Golgi network"/>
    <property type="evidence" value="ECO:0007669"/>
    <property type="project" value="TreeGrafter"/>
</dbReference>
<dbReference type="InterPro" id="IPR011989">
    <property type="entry name" value="ARM-like"/>
</dbReference>
<evidence type="ECO:0000256" key="4">
    <source>
        <dbReference type="ARBA" id="ARBA00022448"/>
    </source>
</evidence>
<reference evidence="11" key="1">
    <citation type="journal article" date="2019" name="Science">
        <title>Mutation of a bHLH transcription factor allowed almond domestication.</title>
        <authorList>
            <person name="Sanchez-Perez R."/>
            <person name="Pavan S."/>
            <person name="Mazzeo R."/>
            <person name="Moldovan C."/>
            <person name="Aiese Cigliano R."/>
            <person name="Del Cueto J."/>
            <person name="Ricciardi F."/>
            <person name="Lotti C."/>
            <person name="Ricciardi L."/>
            <person name="Dicenta F."/>
            <person name="Lopez-Marques R.L."/>
            <person name="Lindberg Moller B."/>
        </authorList>
    </citation>
    <scope>NUCLEOTIDE SEQUENCE</scope>
</reference>
<keyword evidence="7" id="KW-0653">Protein transport</keyword>
<evidence type="ECO:0000256" key="9">
    <source>
        <dbReference type="SAM" id="MobiDB-lite"/>
    </source>
</evidence>
<dbReference type="InterPro" id="IPR032691">
    <property type="entry name" value="Mon2/Sec7/BIG1-like_HUS"/>
</dbReference>
<dbReference type="Gene3D" id="1.10.220.20">
    <property type="match status" value="1"/>
</dbReference>
<dbReference type="Pfam" id="PF01369">
    <property type="entry name" value="Sec7"/>
    <property type="match status" value="1"/>
</dbReference>
<dbReference type="PANTHER" id="PTHR10663:SF108">
    <property type="entry name" value="BREFELDIN A-INHIBITED GUANINE NUCLEOTIDE-EXCHANGE PROTEIN 1"/>
    <property type="match status" value="1"/>
</dbReference>
<dbReference type="Pfam" id="PF20252">
    <property type="entry name" value="BIG2_C"/>
    <property type="match status" value="1"/>
</dbReference>
<accession>A0A4Y1S1S1</accession>
<dbReference type="CDD" id="cd00171">
    <property type="entry name" value="Sec7"/>
    <property type="match status" value="1"/>
</dbReference>
<dbReference type="Pfam" id="PF16213">
    <property type="entry name" value="DCB"/>
    <property type="match status" value="1"/>
</dbReference>
<dbReference type="SMART" id="SM00222">
    <property type="entry name" value="Sec7"/>
    <property type="match status" value="1"/>
</dbReference>
<keyword evidence="4" id="KW-0813">Transport</keyword>
<dbReference type="InterPro" id="IPR016024">
    <property type="entry name" value="ARM-type_fold"/>
</dbReference>
<dbReference type="FunFam" id="1.10.1000.11:FF:000005">
    <property type="entry name" value="Brefeldin A-inhibited guanine nucleotide-exchange 1"/>
    <property type="match status" value="1"/>
</dbReference>
<evidence type="ECO:0000256" key="1">
    <source>
        <dbReference type="ARBA" id="ARBA00004287"/>
    </source>
</evidence>
<dbReference type="Pfam" id="PF12783">
    <property type="entry name" value="Sec7-like_HUS"/>
    <property type="match status" value="1"/>
</dbReference>
<evidence type="ECO:0000256" key="3">
    <source>
        <dbReference type="ARBA" id="ARBA00011738"/>
    </source>
</evidence>
<dbReference type="InterPro" id="IPR015403">
    <property type="entry name" value="Mon2/Sec7/BIG1-like_HDS"/>
</dbReference>
<keyword evidence="8" id="KW-0472">Membrane</keyword>
<evidence type="ECO:0000256" key="8">
    <source>
        <dbReference type="ARBA" id="ARBA00023136"/>
    </source>
</evidence>
<feature type="domain" description="SEC7" evidence="10">
    <location>
        <begin position="534"/>
        <end position="722"/>
    </location>
</feature>
<dbReference type="Gene3D" id="1.25.10.10">
    <property type="entry name" value="Leucine-rich Repeat Variant"/>
    <property type="match status" value="1"/>
</dbReference>
<evidence type="ECO:0000256" key="6">
    <source>
        <dbReference type="ARBA" id="ARBA00022658"/>
    </source>
</evidence>
<dbReference type="Gene3D" id="1.10.1000.11">
    <property type="entry name" value="Arf Nucleotide-binding Site Opener,domain 2"/>
    <property type="match status" value="1"/>
</dbReference>
<gene>
    <name evidence="11" type="ORF">Prudu_022564</name>
</gene>
<evidence type="ECO:0000313" key="11">
    <source>
        <dbReference type="EMBL" id="BBH09917.1"/>
    </source>
</evidence>
<feature type="region of interest" description="Disordered" evidence="9">
    <location>
        <begin position="241"/>
        <end position="282"/>
    </location>
</feature>
<dbReference type="EMBL" id="AP019304">
    <property type="protein sequence ID" value="BBH09917.1"/>
    <property type="molecule type" value="Genomic_DNA"/>
</dbReference>
<evidence type="ECO:0000259" key="10">
    <source>
        <dbReference type="PROSITE" id="PS50190"/>
    </source>
</evidence>
<keyword evidence="6" id="KW-0344">Guanine-nucleotide releasing factor</keyword>
<proteinExistence type="predicted"/>
<dbReference type="SUPFAM" id="SSF48425">
    <property type="entry name" value="Sec7 domain"/>
    <property type="match status" value="1"/>
</dbReference>
<feature type="compositionally biased region" description="Gly residues" evidence="9">
    <location>
        <begin position="258"/>
        <end position="269"/>
    </location>
</feature>
<dbReference type="InterPro" id="IPR032629">
    <property type="entry name" value="DCB_dom"/>
</dbReference>
<evidence type="ECO:0000256" key="5">
    <source>
        <dbReference type="ARBA" id="ARBA00022490"/>
    </source>
</evidence>
<dbReference type="GO" id="GO:0005085">
    <property type="term" value="F:guanyl-nucleotide exchange factor activity"/>
    <property type="evidence" value="ECO:0007669"/>
    <property type="project" value="UniProtKB-KW"/>
</dbReference>
<dbReference type="FunFam" id="1.10.220.20:FF:000002">
    <property type="entry name" value="Brefeldin A-inhibited guanine nucleotide-exchange protein 1"/>
    <property type="match status" value="1"/>
</dbReference>
<dbReference type="PANTHER" id="PTHR10663">
    <property type="entry name" value="GUANYL-NUCLEOTIDE EXCHANGE FACTOR"/>
    <property type="match status" value="1"/>
</dbReference>
<protein>
    <recommendedName>
        <fullName evidence="10">SEC7 domain-containing protein</fullName>
    </recommendedName>
</protein>
<dbReference type="GO" id="GO:0005829">
    <property type="term" value="C:cytosol"/>
    <property type="evidence" value="ECO:0007669"/>
    <property type="project" value="UniProtKB-SubCell"/>
</dbReference>
<keyword evidence="5" id="KW-0963">Cytoplasm</keyword>
<dbReference type="GO" id="GO:0032012">
    <property type="term" value="P:regulation of ARF protein signal transduction"/>
    <property type="evidence" value="ECO:0007669"/>
    <property type="project" value="InterPro"/>
</dbReference>
<dbReference type="InterPro" id="IPR046455">
    <property type="entry name" value="Sec7/BIG1-like_C"/>
</dbReference>
<dbReference type="GO" id="GO:0015031">
    <property type="term" value="P:protein transport"/>
    <property type="evidence" value="ECO:0007669"/>
    <property type="project" value="UniProtKB-KW"/>
</dbReference>
<comment type="subunit">
    <text evidence="3">Homodimer.</text>
</comment>
<sequence length="1682" mass="186325">MRGPSRAGRLLGPSLDKIVKNAAWRKHSHLVAACKSALDKLDSISDSSIVDPKSPISGLSLADSDFVLGPILLALDSAYPKVVEPAVDCAFKLFSVGLFRGEIHGSDQKFVLFKLVESLCKCAGLGEEPIELGVLRTLLAAVRSPRVLIRGDCLVNIVRTCYNVYLGGLNGTNQICAKSVLAQIMVIVFTRVEEDSLNVSISRVSVNELLEFTDKNLNEGSSIFFCQNFVNEVMDANYVGPDGNKTVPSPKPKLQNGNAGGRGESGGDGDSNADGAESGDGGSKIRDDGYLLFKNLCKLSMKFSSQEHSDDQILLRGKVLSLELLKVSQCYQAVPLLITLKKQCVVSHGHFPASVFYFHELVIKFRSGLKAEIGIFFPMLVLRVLENVLQPSFLQKMTVLNLLEKISQDSQIIIDIFVNYDCDVDAPNIFERIVNGLLKTALGPPSGSTTTLSPVQDITFRHESVKCLVGIINSMGAWMDQQLSLGDSYLPKTNESDTSAEKMENQLTSNGEEGAAFDNELHPEGNPEVSDAVTLEQRRAYKIELQKGISLFNRKPSKGIEFLISTKKIGSSAEDVASFLRNNTAGLNETMIGDYLGEREEFPLKVMHAYVDSFNFKGMDFGEAIRFFLRGFRLPGEAQKIDRIMEKFAERYCKCSPNSFTSADTAYVLAYSVIMLNTDAHNNMVKDKMTKADFIRNNRGIDDGKDLPEEYLGVLYDQIVKNEIKMSADTTVPQSKQENSFNKLLGLDGILNLVTGKQTEEKALGANGLLIKHIQEQFKAKSGKSESVYHAVTDVAILRFMVEVCWGPMLAAFSVTLDQSDDRLATSQCLQGFRHAIHVTSLMGMQTQRDAFVTSVAKFTYLHNAADMKQKNVDAVKAIISIAIEDGNHLQEAWEHILTCLSRIEHLQLLGEGAPTDASYLTGSNVETEEKTSKPIGFSSLKKKGTLQNPAVMAVVRGGSYDSTSVGVNTSGLVTPEQINNFISNLNLLDQIGNFELNHVFAHSQRLNSEAIVAFVKALCKVSMSELQSQTDPRVFSLTKLVEIAHYNMNRIRLVWSRIWNVLSDFFVSVGLSENLSVAIFVMDSLRQLAMKFLEREELANYNFQNEFLRPFVIVMQKSGSTEIKELIVRCISQMVLSRVNHVKSGWKSVFLVFTAAAADERKNIVLLAFETMEKIVREYFPYITETETLTFTDCVKCLLTFTNSRFNSDVSLNAIAFLRFCAVKLAEGGLVYNKRSEVNVSSIPNVNEDGSDVVTFNEKDEHASFWVPLLTGLSKLTSDPRSAIRKGSLEVLFNILKDHGHLFSHSFWTAIFNSVVYPIFRDTNMKNDLSSPVSVSPRPEGSTWDSETSAVAADCLIDLFVSFFDIVRAQLPGLVSILTGLIRSPVQGPASTGLSEDEWRQIFLALKEAATSAVPGFMKVLKTMDDVNVPGLSRSYSDIDLASEEGFTNDDLEDDNLQTAAYLVSRMKSHIAMQLLIIQVAADLYKINHESLSAANIGILLEIFSLIASHAHQLNSETILQKKLQKVCSVLELTAPPLVHFENDSYKNYLSFLQNALMDNPSMSEEMNIEVQLVEVCEKILQIYLKCTEPRSFEHKPTDQPILHWFLPLGTAKKEELATRTYLAVSALQVLSGLERVSFRRHACRLFPLLVDLVGSEHTSGEVPLVLSNIFQSCIGPIVME</sequence>
<feature type="region of interest" description="Disordered" evidence="9">
    <location>
        <begin position="489"/>
        <end position="509"/>
    </location>
</feature>
<dbReference type="InterPro" id="IPR023394">
    <property type="entry name" value="Sec7_C_sf"/>
</dbReference>
<organism evidence="11">
    <name type="scientific">Prunus dulcis</name>
    <name type="common">Almond</name>
    <name type="synonym">Amygdalus dulcis</name>
    <dbReference type="NCBI Taxonomy" id="3755"/>
    <lineage>
        <taxon>Eukaryota</taxon>
        <taxon>Viridiplantae</taxon>
        <taxon>Streptophyta</taxon>
        <taxon>Embryophyta</taxon>
        <taxon>Tracheophyta</taxon>
        <taxon>Spermatophyta</taxon>
        <taxon>Magnoliopsida</taxon>
        <taxon>eudicotyledons</taxon>
        <taxon>Gunneridae</taxon>
        <taxon>Pentapetalae</taxon>
        <taxon>rosids</taxon>
        <taxon>fabids</taxon>
        <taxon>Rosales</taxon>
        <taxon>Rosaceae</taxon>
        <taxon>Amygdaloideae</taxon>
        <taxon>Amygdaleae</taxon>
        <taxon>Prunus</taxon>
    </lineage>
</organism>
<dbReference type="InterPro" id="IPR035999">
    <property type="entry name" value="Sec7_dom_sf"/>
</dbReference>
<comment type="subcellular location">
    <subcellularLocation>
        <location evidence="2">Cytoplasm</location>
        <location evidence="2">Cytosol</location>
    </subcellularLocation>
    <subcellularLocation>
        <location evidence="1">Membrane</location>
        <topology evidence="1">Peripheral membrane protein</topology>
        <orientation evidence="1">Cytoplasmic side</orientation>
    </subcellularLocation>
</comment>
<evidence type="ECO:0000256" key="7">
    <source>
        <dbReference type="ARBA" id="ARBA00022927"/>
    </source>
</evidence>
<name>A0A4Y1S1S1_PRUDU</name>